<protein>
    <recommendedName>
        <fullName evidence="7">S1-like domain-containing protein</fullName>
    </recommendedName>
</protein>
<name>A0A6N2KZZ1_SALVM</name>
<evidence type="ECO:0000256" key="2">
    <source>
        <dbReference type="ARBA" id="ARBA00010939"/>
    </source>
</evidence>
<dbReference type="InterPro" id="IPR012340">
    <property type="entry name" value="NA-bd_OB-fold"/>
</dbReference>
<dbReference type="CDD" id="cd04451">
    <property type="entry name" value="S1_IF1"/>
    <property type="match status" value="1"/>
</dbReference>
<comment type="similarity">
    <text evidence="2">Belongs to the IF-1 family.</text>
</comment>
<keyword evidence="5 6" id="KW-0648">Protein biosynthesis</keyword>
<dbReference type="Pfam" id="PF01176">
    <property type="entry name" value="eIF-1a"/>
    <property type="match status" value="1"/>
</dbReference>
<accession>A0A6N2KZZ1</accession>
<dbReference type="GO" id="GO:0043022">
    <property type="term" value="F:ribosome binding"/>
    <property type="evidence" value="ECO:0007669"/>
    <property type="project" value="TreeGrafter"/>
</dbReference>
<dbReference type="Gene3D" id="2.40.50.140">
    <property type="entry name" value="Nucleic acid-binding proteins"/>
    <property type="match status" value="1"/>
</dbReference>
<dbReference type="EMBL" id="CAADRP010001001">
    <property type="protein sequence ID" value="VFU34230.1"/>
    <property type="molecule type" value="Genomic_DNA"/>
</dbReference>
<comment type="subunit">
    <text evidence="3">Component of the 30S ribosomal translation pre-initiation complex which assembles on the 30S ribosome in the order IF-2 and IF-3, IF-1 and N-formylmethionyl-tRNA(fMet); mRNA recruitment can occur at any time during PIC assembly.</text>
</comment>
<sequence>MTSTASATQIHVLTATRFSTKPTYLSPATVFFGQSLAGTTRSFGLIATTSTASSRFSVPASPKANPTGEQKWTYEGSVTESLPNGMFRVLLDNKDLIIGYISGKIRKNFVRILPGDRVRVEVPLTVPILLSATNLRVFLKRGAVKLLNMASTEPVHCSVALVPASGSELK</sequence>
<dbReference type="GO" id="GO:0003743">
    <property type="term" value="F:translation initiation factor activity"/>
    <property type="evidence" value="ECO:0007669"/>
    <property type="project" value="UniProtKB-UniRule"/>
</dbReference>
<dbReference type="InterPro" id="IPR004368">
    <property type="entry name" value="TIF_IF1"/>
</dbReference>
<evidence type="ECO:0000256" key="4">
    <source>
        <dbReference type="ARBA" id="ARBA00022540"/>
    </source>
</evidence>
<gene>
    <name evidence="8" type="ORF">SVIM_LOCUS162861</name>
</gene>
<dbReference type="GO" id="GO:0005829">
    <property type="term" value="C:cytosol"/>
    <property type="evidence" value="ECO:0007669"/>
    <property type="project" value="TreeGrafter"/>
</dbReference>
<feature type="domain" description="S1-like" evidence="7">
    <location>
        <begin position="62"/>
        <end position="121"/>
    </location>
</feature>
<dbReference type="InterPro" id="IPR006196">
    <property type="entry name" value="RNA-binding_domain_S1_IF1"/>
</dbReference>
<reference evidence="8" key="1">
    <citation type="submission" date="2019-03" db="EMBL/GenBank/DDBJ databases">
        <authorList>
            <person name="Mank J."/>
            <person name="Almeida P."/>
        </authorList>
    </citation>
    <scope>NUCLEOTIDE SEQUENCE</scope>
    <source>
        <strain evidence="8">78183</strain>
    </source>
</reference>
<evidence type="ECO:0000256" key="6">
    <source>
        <dbReference type="PROSITE-ProRule" id="PRU00181"/>
    </source>
</evidence>
<evidence type="ECO:0000259" key="7">
    <source>
        <dbReference type="PROSITE" id="PS50832"/>
    </source>
</evidence>
<dbReference type="NCBIfam" id="TIGR00008">
    <property type="entry name" value="infA"/>
    <property type="match status" value="1"/>
</dbReference>
<organism evidence="8">
    <name type="scientific">Salix viminalis</name>
    <name type="common">Common osier</name>
    <name type="synonym">Basket willow</name>
    <dbReference type="NCBI Taxonomy" id="40686"/>
    <lineage>
        <taxon>Eukaryota</taxon>
        <taxon>Viridiplantae</taxon>
        <taxon>Streptophyta</taxon>
        <taxon>Embryophyta</taxon>
        <taxon>Tracheophyta</taxon>
        <taxon>Spermatophyta</taxon>
        <taxon>Magnoliopsida</taxon>
        <taxon>eudicotyledons</taxon>
        <taxon>Gunneridae</taxon>
        <taxon>Pentapetalae</taxon>
        <taxon>rosids</taxon>
        <taxon>fabids</taxon>
        <taxon>Malpighiales</taxon>
        <taxon>Salicaceae</taxon>
        <taxon>Saliceae</taxon>
        <taxon>Salix</taxon>
    </lineage>
</organism>
<dbReference type="GO" id="GO:0003723">
    <property type="term" value="F:RNA binding"/>
    <property type="evidence" value="ECO:0007669"/>
    <property type="project" value="InterPro"/>
</dbReference>
<evidence type="ECO:0000256" key="1">
    <source>
        <dbReference type="ARBA" id="ARBA00003935"/>
    </source>
</evidence>
<keyword evidence="4 6" id="KW-0396">Initiation factor</keyword>
<comment type="function">
    <text evidence="1">One of the essential components for the initiation of protein synthesis. Stabilizes the binding of IF-2 and IF-3 on the 30S subunit to which N-formylmethionyl-tRNA(fMet) subsequently binds. Helps modulate mRNA selection, yielding the 30S pre-initiation complex (PIC). Upon addition of the 50S ribosomal subunit IF-1, IF-2 and IF-3 are released leaving the mature 70S translation initiation complex.</text>
</comment>
<dbReference type="PROSITE" id="PS50832">
    <property type="entry name" value="S1_IF1_TYPE"/>
    <property type="match status" value="1"/>
</dbReference>
<proteinExistence type="inferred from homology"/>
<dbReference type="PANTHER" id="PTHR33370">
    <property type="entry name" value="TRANSLATION INITIATION FACTOR IF-1, CHLOROPLASTIC"/>
    <property type="match status" value="1"/>
</dbReference>
<evidence type="ECO:0000313" key="8">
    <source>
        <dbReference type="EMBL" id="VFU34230.1"/>
    </source>
</evidence>
<evidence type="ECO:0000256" key="3">
    <source>
        <dbReference type="ARBA" id="ARBA00011599"/>
    </source>
</evidence>
<dbReference type="AlphaFoldDB" id="A0A6N2KZZ1"/>
<evidence type="ECO:0000256" key="5">
    <source>
        <dbReference type="ARBA" id="ARBA00022917"/>
    </source>
</evidence>
<dbReference type="PANTHER" id="PTHR33370:SF1">
    <property type="entry name" value="TRANSLATION INITIATION FACTOR IF-1, CHLOROPLASTIC"/>
    <property type="match status" value="1"/>
</dbReference>
<dbReference type="SUPFAM" id="SSF50249">
    <property type="entry name" value="Nucleic acid-binding proteins"/>
    <property type="match status" value="1"/>
</dbReference>